<reference evidence="3" key="1">
    <citation type="journal article" date="2019" name="Int. J. Syst. Evol. Microbiol.">
        <title>The Global Catalogue of Microorganisms (GCM) 10K type strain sequencing project: providing services to taxonomists for standard genome sequencing and annotation.</title>
        <authorList>
            <consortium name="The Broad Institute Genomics Platform"/>
            <consortium name="The Broad Institute Genome Sequencing Center for Infectious Disease"/>
            <person name="Wu L."/>
            <person name="Ma J."/>
        </authorList>
    </citation>
    <scope>NUCLEOTIDE SEQUENCE [LARGE SCALE GENOMIC DNA]</scope>
    <source>
        <strain evidence="3">JCM 16673</strain>
    </source>
</reference>
<evidence type="ECO:0000256" key="1">
    <source>
        <dbReference type="SAM" id="Phobius"/>
    </source>
</evidence>
<proteinExistence type="predicted"/>
<comment type="caution">
    <text evidence="2">The sequence shown here is derived from an EMBL/GenBank/DDBJ whole genome shotgun (WGS) entry which is preliminary data.</text>
</comment>
<keyword evidence="1" id="KW-0812">Transmembrane</keyword>
<name>A0ABP7STV0_9BURK</name>
<evidence type="ECO:0000313" key="3">
    <source>
        <dbReference type="Proteomes" id="UP001501353"/>
    </source>
</evidence>
<sequence>MQSSFQKSCYVAAVSSLIGLIVLGVAWEMWLAPLRPNGSWMVLKVIPLILPLRGVIKRDVYTLQWSSMLILIYFTEGIVRATSDRVPLSATLGWIEVALVCIYFFSVIYYLKPYKKAAKKIARETIDKAIETATEKAPK</sequence>
<evidence type="ECO:0000313" key="2">
    <source>
        <dbReference type="EMBL" id="GAA4016470.1"/>
    </source>
</evidence>
<keyword evidence="1" id="KW-1133">Transmembrane helix</keyword>
<keyword evidence="3" id="KW-1185">Reference proteome</keyword>
<dbReference type="Pfam" id="PF09842">
    <property type="entry name" value="DUF2069"/>
    <property type="match status" value="1"/>
</dbReference>
<dbReference type="InterPro" id="IPR018643">
    <property type="entry name" value="DUF2069_membrane"/>
</dbReference>
<dbReference type="Proteomes" id="UP001501353">
    <property type="component" value="Unassembled WGS sequence"/>
</dbReference>
<feature type="transmembrane region" description="Helical" evidence="1">
    <location>
        <begin position="91"/>
        <end position="111"/>
    </location>
</feature>
<dbReference type="EMBL" id="BAAAZE010000005">
    <property type="protein sequence ID" value="GAA4016470.1"/>
    <property type="molecule type" value="Genomic_DNA"/>
</dbReference>
<accession>A0ABP7STV0</accession>
<organism evidence="2 3">
    <name type="scientific">Actimicrobium antarcticum</name>
    <dbReference type="NCBI Taxonomy" id="1051899"/>
    <lineage>
        <taxon>Bacteria</taxon>
        <taxon>Pseudomonadati</taxon>
        <taxon>Pseudomonadota</taxon>
        <taxon>Betaproteobacteria</taxon>
        <taxon>Burkholderiales</taxon>
        <taxon>Oxalobacteraceae</taxon>
        <taxon>Actimicrobium</taxon>
    </lineage>
</organism>
<keyword evidence="1" id="KW-0472">Membrane</keyword>
<gene>
    <name evidence="2" type="ORF">GCM10022212_09570</name>
</gene>
<feature type="transmembrane region" description="Helical" evidence="1">
    <location>
        <begin position="9"/>
        <end position="27"/>
    </location>
</feature>
<dbReference type="RefSeq" id="WP_344762103.1">
    <property type="nucleotide sequence ID" value="NZ_BAAAZE010000005.1"/>
</dbReference>
<protein>
    <submittedName>
        <fullName evidence="2">DUF2069 domain-containing protein</fullName>
    </submittedName>
</protein>